<protein>
    <submittedName>
        <fullName evidence="1">Uncharacterized protein</fullName>
    </submittedName>
</protein>
<comment type="caution">
    <text evidence="1">The sequence shown here is derived from an EMBL/GenBank/DDBJ whole genome shotgun (WGS) entry which is preliminary data.</text>
</comment>
<proteinExistence type="predicted"/>
<dbReference type="Proteomes" id="UP001356427">
    <property type="component" value="Unassembled WGS sequence"/>
</dbReference>
<evidence type="ECO:0000313" key="2">
    <source>
        <dbReference type="Proteomes" id="UP001356427"/>
    </source>
</evidence>
<name>A0AAN8L7V2_9TELE</name>
<dbReference type="AlphaFoldDB" id="A0AAN8L7V2"/>
<sequence length="88" mass="10256">MKYLQVVYLHSNNISQVDVNDFCPNGFGVKNTYYNGISLFDNPINYWEVVPATFRCVSNRDGCTVWQPQKVVHERHQLQRNTCNSDTK</sequence>
<keyword evidence="2" id="KW-1185">Reference proteome</keyword>
<gene>
    <name evidence="1" type="ORF">J4Q44_G00260230</name>
</gene>
<dbReference type="InterPro" id="IPR032675">
    <property type="entry name" value="LRR_dom_sf"/>
</dbReference>
<organism evidence="1 2">
    <name type="scientific">Coregonus suidteri</name>
    <dbReference type="NCBI Taxonomy" id="861788"/>
    <lineage>
        <taxon>Eukaryota</taxon>
        <taxon>Metazoa</taxon>
        <taxon>Chordata</taxon>
        <taxon>Craniata</taxon>
        <taxon>Vertebrata</taxon>
        <taxon>Euteleostomi</taxon>
        <taxon>Actinopterygii</taxon>
        <taxon>Neopterygii</taxon>
        <taxon>Teleostei</taxon>
        <taxon>Protacanthopterygii</taxon>
        <taxon>Salmoniformes</taxon>
        <taxon>Salmonidae</taxon>
        <taxon>Coregoninae</taxon>
        <taxon>Coregonus</taxon>
    </lineage>
</organism>
<dbReference type="EMBL" id="JAGTTL010000024">
    <property type="protein sequence ID" value="KAK6303569.1"/>
    <property type="molecule type" value="Genomic_DNA"/>
</dbReference>
<dbReference type="Gene3D" id="3.80.10.10">
    <property type="entry name" value="Ribonuclease Inhibitor"/>
    <property type="match status" value="1"/>
</dbReference>
<evidence type="ECO:0000313" key="1">
    <source>
        <dbReference type="EMBL" id="KAK6303569.1"/>
    </source>
</evidence>
<accession>A0AAN8L7V2</accession>
<reference evidence="1 2" key="1">
    <citation type="submission" date="2021-04" db="EMBL/GenBank/DDBJ databases">
        <authorList>
            <person name="De Guttry C."/>
            <person name="Zahm M."/>
            <person name="Klopp C."/>
            <person name="Cabau C."/>
            <person name="Louis A."/>
            <person name="Berthelot C."/>
            <person name="Parey E."/>
            <person name="Roest Crollius H."/>
            <person name="Montfort J."/>
            <person name="Robinson-Rechavi M."/>
            <person name="Bucao C."/>
            <person name="Bouchez O."/>
            <person name="Gislard M."/>
            <person name="Lluch J."/>
            <person name="Milhes M."/>
            <person name="Lampietro C."/>
            <person name="Lopez Roques C."/>
            <person name="Donnadieu C."/>
            <person name="Braasch I."/>
            <person name="Desvignes T."/>
            <person name="Postlethwait J."/>
            <person name="Bobe J."/>
            <person name="Wedekind C."/>
            <person name="Guiguen Y."/>
        </authorList>
    </citation>
    <scope>NUCLEOTIDE SEQUENCE [LARGE SCALE GENOMIC DNA]</scope>
    <source>
        <strain evidence="1">Cs_M1</strain>
        <tissue evidence="1">Blood</tissue>
    </source>
</reference>